<dbReference type="AlphaFoldDB" id="A0A7J6RHK9"/>
<accession>A0A7J6RHK9</accession>
<comment type="caution">
    <text evidence="1">The sequence shown here is derived from an EMBL/GenBank/DDBJ whole genome shotgun (WGS) entry which is preliminary data.</text>
</comment>
<reference evidence="1 2" key="1">
    <citation type="submission" date="2020-04" db="EMBL/GenBank/DDBJ databases">
        <title>Perkinsus olseni comparative genomics.</title>
        <authorList>
            <person name="Bogema D.R."/>
        </authorList>
    </citation>
    <scope>NUCLEOTIDE SEQUENCE [LARGE SCALE GENOMIC DNA]</scope>
    <source>
        <strain evidence="1 2">ATCC PRA-207</strain>
    </source>
</reference>
<feature type="non-terminal residue" evidence="1">
    <location>
        <position position="1"/>
    </location>
</feature>
<name>A0A7J6RHK9_PEROL</name>
<protein>
    <submittedName>
        <fullName evidence="1">Uncharacterized protein</fullName>
    </submittedName>
</protein>
<proteinExistence type="predicted"/>
<gene>
    <name evidence="1" type="ORF">FOZ63_023781</name>
</gene>
<dbReference type="EMBL" id="JABANO010025665">
    <property type="protein sequence ID" value="KAF4719852.1"/>
    <property type="molecule type" value="Genomic_DNA"/>
</dbReference>
<keyword evidence="2" id="KW-1185">Reference proteome</keyword>
<feature type="non-terminal residue" evidence="1">
    <location>
        <position position="122"/>
    </location>
</feature>
<evidence type="ECO:0000313" key="1">
    <source>
        <dbReference type="EMBL" id="KAF4719852.1"/>
    </source>
</evidence>
<sequence length="122" mass="13522">GDNGGVTFVDLGGMGVSVKEGDYEHFVKSLTLLGQTYGQEFVRIAEVELKGRWNYLSVIMLPGFIPKLAQQGVSSLRLTVHPIGSLAQCLTLYFKVLSTYGDDRSTLIIVVEAYDFHELYET</sequence>
<evidence type="ECO:0000313" key="2">
    <source>
        <dbReference type="Proteomes" id="UP000553632"/>
    </source>
</evidence>
<dbReference type="Proteomes" id="UP000553632">
    <property type="component" value="Unassembled WGS sequence"/>
</dbReference>
<organism evidence="1 2">
    <name type="scientific">Perkinsus olseni</name>
    <name type="common">Perkinsus atlanticus</name>
    <dbReference type="NCBI Taxonomy" id="32597"/>
    <lineage>
        <taxon>Eukaryota</taxon>
        <taxon>Sar</taxon>
        <taxon>Alveolata</taxon>
        <taxon>Perkinsozoa</taxon>
        <taxon>Perkinsea</taxon>
        <taxon>Perkinsida</taxon>
        <taxon>Perkinsidae</taxon>
        <taxon>Perkinsus</taxon>
    </lineage>
</organism>